<name>A0A9J7AY24_9PROT</name>
<evidence type="ECO:0000313" key="2">
    <source>
        <dbReference type="EMBL" id="UUX51164.1"/>
    </source>
</evidence>
<dbReference type="AlphaFoldDB" id="A0A9J7AY24"/>
<keyword evidence="1" id="KW-0472">Membrane</keyword>
<sequence>MNKETITQALFLTLTAVALWVALMVFTPGVYDASSIFIEKWGGFFGAMLGVGGVYAVALMQIKAAQERENERRTREIRDAKLNFYSAVRADMAQWRATIITTDDEFINKRPIEVFVRSKYYRIAKYSDSSLDIRYAEIIHYFDPKYIPRILGLFLFVKNMREFIDFPVKEGDGDLIPLQEMLLFRKRVATAYDEARGIIRDLNKELQLKDKLPSTLPEPPIED</sequence>
<feature type="transmembrane region" description="Helical" evidence="1">
    <location>
        <begin position="43"/>
        <end position="62"/>
    </location>
</feature>
<reference evidence="2" key="1">
    <citation type="submission" date="2022-08" db="EMBL/GenBank/DDBJ databases">
        <title>Nisaea acidiphila sp. nov., isolated from a marine algal debris and emended description of the genus Nisaea Urios et al. 2008.</title>
        <authorList>
            <person name="Kwon K."/>
        </authorList>
    </citation>
    <scope>NUCLEOTIDE SEQUENCE</scope>
    <source>
        <strain evidence="2">MEBiC11861</strain>
    </source>
</reference>
<keyword evidence="1" id="KW-0812">Transmembrane</keyword>
<keyword evidence="3" id="KW-1185">Reference proteome</keyword>
<protein>
    <recommendedName>
        <fullName evidence="4">DUF4760 domain-containing protein</fullName>
    </recommendedName>
</protein>
<organism evidence="2 3">
    <name type="scientific">Nisaea acidiphila</name>
    <dbReference type="NCBI Taxonomy" id="1862145"/>
    <lineage>
        <taxon>Bacteria</taxon>
        <taxon>Pseudomonadati</taxon>
        <taxon>Pseudomonadota</taxon>
        <taxon>Alphaproteobacteria</taxon>
        <taxon>Rhodospirillales</taxon>
        <taxon>Thalassobaculaceae</taxon>
        <taxon>Nisaea</taxon>
    </lineage>
</organism>
<evidence type="ECO:0000256" key="1">
    <source>
        <dbReference type="SAM" id="Phobius"/>
    </source>
</evidence>
<dbReference type="RefSeq" id="WP_257770489.1">
    <property type="nucleotide sequence ID" value="NZ_CP102480.1"/>
</dbReference>
<keyword evidence="1" id="KW-1133">Transmembrane helix</keyword>
<accession>A0A9J7AY24</accession>
<gene>
    <name evidence="2" type="ORF">NUH88_05600</name>
</gene>
<evidence type="ECO:0008006" key="4">
    <source>
        <dbReference type="Google" id="ProtNLM"/>
    </source>
</evidence>
<dbReference type="Proteomes" id="UP001060336">
    <property type="component" value="Chromosome"/>
</dbReference>
<evidence type="ECO:0000313" key="3">
    <source>
        <dbReference type="Proteomes" id="UP001060336"/>
    </source>
</evidence>
<proteinExistence type="predicted"/>
<dbReference type="KEGG" id="naci:NUH88_05600"/>
<feature type="transmembrane region" description="Helical" evidence="1">
    <location>
        <begin position="9"/>
        <end position="31"/>
    </location>
</feature>
<dbReference type="EMBL" id="CP102480">
    <property type="protein sequence ID" value="UUX51164.1"/>
    <property type="molecule type" value="Genomic_DNA"/>
</dbReference>